<gene>
    <name evidence="4" type="primary">glgE</name>
    <name evidence="7" type="ORF">P8935_04785</name>
</gene>
<sequence>MAMITKATDGRKRVIIEGITPQVDCGRFPAKRTVGDQVHVEADIFTDGHDAIAASLLAHREGSDSWTEIPMKALVNDRWEASFRVSELGRYGYKVQGWVDHFETWRRDLLKRIKAESDAAVDYLIGADLVAHAAERASGGDALWLRERAAVLRSGKSTSELRIHATDPMLLELVLRYPDKRFATESSPELTIVVDPVRARFSSWYEFFPRSTAETAGAHGTFADCEKRLPYVAEMGFNVVYMPPIHPIGRMFRKGPNNNPESQPGDFGSPWAIGASEGGHKEILNDLGTVADFKHFVAKAKELDLSIALDIAFQSAPDHPYVKKHENWFKKRPDGTIQYAENPPKKYQDIYPFDFESEDWKGMWDELKSVFMYWIGMGVTIFRVDNPHTKAFPFWEWAIAEIKRDHPEVLFLAEAFTRPKIMYRLAKLGFSQSYTYFPWRNGKQEITAYLTELAQTPVREFFRPNQWPNTPDILTEFLQMGGRPAFVIRLLLAATLGANYGIYGPAFELQENRPVKHGSEEYLNSEKYEIRHWDLERPDSLRNLIARVNAIRNDNPALQNDWSLKFHATDNDQLLCYSKESDDRSNLLITVVNLDPHHTQAGFVTLPLDELEIPPDRSFEAEDLLSGERYLWQGPRNYVELSPAKVSGHILKIHRRMRVETDFEYFL</sequence>
<dbReference type="CDD" id="cd11344">
    <property type="entry name" value="AmyAc_GlgE_like"/>
    <property type="match status" value="1"/>
</dbReference>
<accession>A0AAU7DMW2</accession>
<feature type="domain" description="Alpha-1,4-glucan:maltose-1-phosphate maltosyltransferase C-terminal" evidence="6">
    <location>
        <begin position="566"/>
        <end position="653"/>
    </location>
</feature>
<dbReference type="GO" id="GO:0004553">
    <property type="term" value="F:hydrolase activity, hydrolyzing O-glycosyl compounds"/>
    <property type="evidence" value="ECO:0007669"/>
    <property type="project" value="InterPro"/>
</dbReference>
<dbReference type="Gene3D" id="3.20.20.80">
    <property type="entry name" value="Glycosidases"/>
    <property type="match status" value="1"/>
</dbReference>
<dbReference type="EC" id="2.4.99.16" evidence="4"/>
<dbReference type="InterPro" id="IPR013780">
    <property type="entry name" value="Glyco_hydro_b"/>
</dbReference>
<protein>
    <recommendedName>
        <fullName evidence="4">Alpha-1,4-glucan:maltose-1-phosphate maltosyltransferase</fullName>
        <shortName evidence="4">GMPMT</shortName>
        <ecNumber evidence="4">2.4.99.16</ecNumber>
    </recommendedName>
    <alternativeName>
        <fullName evidence="4">(1-&gt;4)-alpha-D-glucan:maltose-1-phosphate alpha-D-maltosyltransferase</fullName>
    </alternativeName>
</protein>
<organism evidence="7">
    <name type="scientific">Telmatobacter sp. DSM 110680</name>
    <dbReference type="NCBI Taxonomy" id="3036704"/>
    <lineage>
        <taxon>Bacteria</taxon>
        <taxon>Pseudomonadati</taxon>
        <taxon>Acidobacteriota</taxon>
        <taxon>Terriglobia</taxon>
        <taxon>Terriglobales</taxon>
        <taxon>Acidobacteriaceae</taxon>
        <taxon>Telmatobacter</taxon>
    </lineage>
</organism>
<dbReference type="Pfam" id="PF11896">
    <property type="entry name" value="GlgE_dom_N_S"/>
    <property type="match status" value="1"/>
</dbReference>
<proteinExistence type="inferred from homology"/>
<dbReference type="HAMAP" id="MF_02124">
    <property type="entry name" value="GlgE"/>
    <property type="match status" value="1"/>
</dbReference>
<comment type="catalytic activity">
    <reaction evidence="4">
        <text>alpha-maltose 1-phosphate + [(1-&gt;4)-alpha-D-glucosyl](n) = [(1-&gt;4)-alpha-D-glucosyl](n+2) + phosphate</text>
        <dbReference type="Rhea" id="RHEA:42692"/>
        <dbReference type="Rhea" id="RHEA-COMP:9584"/>
        <dbReference type="Rhea" id="RHEA-COMP:10183"/>
        <dbReference type="ChEBI" id="CHEBI:15444"/>
        <dbReference type="ChEBI" id="CHEBI:43474"/>
        <dbReference type="ChEBI" id="CHEBI:63576"/>
        <dbReference type="EC" id="2.4.99.16"/>
    </reaction>
</comment>
<keyword evidence="2 4" id="KW-0808">Transferase</keyword>
<dbReference type="InterPro" id="IPR013783">
    <property type="entry name" value="Ig-like_fold"/>
</dbReference>
<evidence type="ECO:0000313" key="7">
    <source>
        <dbReference type="EMBL" id="XBH18651.1"/>
    </source>
</evidence>
<feature type="binding site" evidence="4">
    <location>
        <position position="314"/>
    </location>
    <ligand>
        <name>alpha-maltose 1-phosphate</name>
        <dbReference type="ChEBI" id="CHEBI:63576"/>
    </ligand>
</feature>
<dbReference type="RefSeq" id="WP_348263877.1">
    <property type="nucleotide sequence ID" value="NZ_CP121196.1"/>
</dbReference>
<keyword evidence="1 4" id="KW-0328">Glycosyltransferase</keyword>
<dbReference type="Gene3D" id="1.20.58.80">
    <property type="entry name" value="Phosphotransferase system, lactose/cellobiose-type IIA subunit"/>
    <property type="match status" value="1"/>
</dbReference>
<feature type="binding site" evidence="4">
    <location>
        <position position="386"/>
    </location>
    <ligand>
        <name>alpha-maltose 1-phosphate</name>
        <dbReference type="ChEBI" id="CHEBI:63576"/>
    </ligand>
</feature>
<comment type="similarity">
    <text evidence="4">Belongs to the glycosyl hydrolase 13 family. GlgE subfamily.</text>
</comment>
<dbReference type="AlphaFoldDB" id="A0AAU7DMW2"/>
<dbReference type="EMBL" id="CP121196">
    <property type="protein sequence ID" value="XBH18651.1"/>
    <property type="molecule type" value="Genomic_DNA"/>
</dbReference>
<feature type="domain" description="Alpha-1,4-glucan:maltose-1-phosphate maltosyltransferase" evidence="5">
    <location>
        <begin position="12"/>
        <end position="195"/>
    </location>
</feature>
<dbReference type="PANTHER" id="PTHR47786:SF2">
    <property type="entry name" value="GLYCOSYL HYDROLASE FAMILY 13 CATALYTIC DOMAIN-CONTAINING PROTEIN"/>
    <property type="match status" value="1"/>
</dbReference>
<comment type="function">
    <text evidence="4">Maltosyltransferase that uses maltose 1-phosphate (M1P) as the sugar donor to elongate linear or branched alpha-(1-&gt;4)-glucans. Is involved in a branched alpha-glucan biosynthetic pathway from trehalose, together with TreS, Mak and GlgB.</text>
</comment>
<comment type="subunit">
    <text evidence="4">Homodimer.</text>
</comment>
<feature type="site" description="Transition state stabilizer" evidence="4">
    <location>
        <position position="472"/>
    </location>
</feature>
<evidence type="ECO:0000259" key="6">
    <source>
        <dbReference type="Pfam" id="PF21702"/>
    </source>
</evidence>
<dbReference type="Pfam" id="PF21702">
    <property type="entry name" value="GLGE_C"/>
    <property type="match status" value="1"/>
</dbReference>
<feature type="binding site" evidence="4">
    <location>
        <position position="254"/>
    </location>
    <ligand>
        <name>alpha-maltose 1-phosphate</name>
        <dbReference type="ChEBI" id="CHEBI:63576"/>
    </ligand>
</feature>
<dbReference type="InterPro" id="IPR049171">
    <property type="entry name" value="GLGE_C"/>
</dbReference>
<evidence type="ECO:0000256" key="2">
    <source>
        <dbReference type="ARBA" id="ARBA00022679"/>
    </source>
</evidence>
<feature type="binding site" evidence="4">
    <location>
        <position position="349"/>
    </location>
    <ligand>
        <name>alpha-maltose 1-phosphate</name>
        <dbReference type="ChEBI" id="CHEBI:63576"/>
    </ligand>
</feature>
<feature type="active site" description="Proton donor" evidence="4">
    <location>
        <position position="414"/>
    </location>
</feature>
<dbReference type="GO" id="GO:0016758">
    <property type="term" value="F:hexosyltransferase activity"/>
    <property type="evidence" value="ECO:0007669"/>
    <property type="project" value="UniProtKB-UniRule"/>
</dbReference>
<dbReference type="PANTHER" id="PTHR47786">
    <property type="entry name" value="ALPHA-1,4-GLUCAN:MALTOSE-1-PHOSPHATE MALTOSYLTRANSFERASE"/>
    <property type="match status" value="1"/>
</dbReference>
<dbReference type="Gene3D" id="2.60.40.10">
    <property type="entry name" value="Immunoglobulins"/>
    <property type="match status" value="1"/>
</dbReference>
<dbReference type="InterPro" id="IPR026585">
    <property type="entry name" value="GlgE"/>
</dbReference>
<dbReference type="SUPFAM" id="SSF51445">
    <property type="entry name" value="(Trans)glycosidases"/>
    <property type="match status" value="1"/>
</dbReference>
<dbReference type="InterPro" id="IPR017853">
    <property type="entry name" value="GH"/>
</dbReference>
<name>A0AAU7DMW2_9BACT</name>
<dbReference type="Gene3D" id="2.60.40.1180">
    <property type="entry name" value="Golgi alpha-mannosidase II"/>
    <property type="match status" value="1"/>
</dbReference>
<evidence type="ECO:0000256" key="3">
    <source>
        <dbReference type="ARBA" id="ARBA00023277"/>
    </source>
</evidence>
<keyword evidence="3 4" id="KW-0119">Carbohydrate metabolism</keyword>
<dbReference type="GO" id="GO:0030979">
    <property type="term" value="P:alpha-glucan biosynthetic process"/>
    <property type="evidence" value="ECO:0007669"/>
    <property type="project" value="UniProtKB-UniRule"/>
</dbReference>
<feature type="binding site" evidence="4">
    <location>
        <begin position="527"/>
        <end position="528"/>
    </location>
    <ligand>
        <name>alpha-maltose 1-phosphate</name>
        <dbReference type="ChEBI" id="CHEBI:63576"/>
    </ligand>
</feature>
<reference evidence="7" key="1">
    <citation type="submission" date="2023-03" db="EMBL/GenBank/DDBJ databases">
        <title>Edaphobacter sp.</title>
        <authorList>
            <person name="Huber K.J."/>
            <person name="Papendorf J."/>
            <person name="Pilke C."/>
            <person name="Bunk B."/>
            <person name="Sproeer C."/>
            <person name="Pester M."/>
        </authorList>
    </citation>
    <scope>NUCLEOTIDE SEQUENCE</scope>
    <source>
        <strain evidence="7">DSM 110680</strain>
    </source>
</reference>
<dbReference type="InterPro" id="IPR021828">
    <property type="entry name" value="GlgE_dom_N/S"/>
</dbReference>
<feature type="active site" description="Nucleophile" evidence="4">
    <location>
        <position position="385"/>
    </location>
</feature>
<evidence type="ECO:0000259" key="5">
    <source>
        <dbReference type="Pfam" id="PF11896"/>
    </source>
</evidence>
<evidence type="ECO:0000256" key="1">
    <source>
        <dbReference type="ARBA" id="ARBA00022676"/>
    </source>
</evidence>
<evidence type="ECO:0000256" key="4">
    <source>
        <dbReference type="HAMAP-Rule" id="MF_02124"/>
    </source>
</evidence>